<dbReference type="AlphaFoldDB" id="A0A9D5CRF7"/>
<protein>
    <recommendedName>
        <fullName evidence="4">Secreted protein</fullName>
    </recommendedName>
</protein>
<accession>A0A9D5CRF7</accession>
<keyword evidence="1" id="KW-0732">Signal</keyword>
<organism evidence="2 3">
    <name type="scientific">Dioscorea zingiberensis</name>
    <dbReference type="NCBI Taxonomy" id="325984"/>
    <lineage>
        <taxon>Eukaryota</taxon>
        <taxon>Viridiplantae</taxon>
        <taxon>Streptophyta</taxon>
        <taxon>Embryophyta</taxon>
        <taxon>Tracheophyta</taxon>
        <taxon>Spermatophyta</taxon>
        <taxon>Magnoliopsida</taxon>
        <taxon>Liliopsida</taxon>
        <taxon>Dioscoreales</taxon>
        <taxon>Dioscoreaceae</taxon>
        <taxon>Dioscorea</taxon>
    </lineage>
</organism>
<feature type="signal peptide" evidence="1">
    <location>
        <begin position="1"/>
        <end position="28"/>
    </location>
</feature>
<gene>
    <name evidence="2" type="ORF">J5N97_013213</name>
</gene>
<evidence type="ECO:0000313" key="2">
    <source>
        <dbReference type="EMBL" id="KAJ0977739.1"/>
    </source>
</evidence>
<evidence type="ECO:0008006" key="4">
    <source>
        <dbReference type="Google" id="ProtNLM"/>
    </source>
</evidence>
<dbReference type="EMBL" id="JAGGNH010000003">
    <property type="protein sequence ID" value="KAJ0977739.1"/>
    <property type="molecule type" value="Genomic_DNA"/>
</dbReference>
<evidence type="ECO:0000313" key="3">
    <source>
        <dbReference type="Proteomes" id="UP001085076"/>
    </source>
</evidence>
<keyword evidence="3" id="KW-1185">Reference proteome</keyword>
<reference evidence="2" key="1">
    <citation type="submission" date="2021-03" db="EMBL/GenBank/DDBJ databases">
        <authorList>
            <person name="Li Z."/>
            <person name="Yang C."/>
        </authorList>
    </citation>
    <scope>NUCLEOTIDE SEQUENCE</scope>
    <source>
        <strain evidence="2">Dzin_1.0</strain>
        <tissue evidence="2">Leaf</tissue>
    </source>
</reference>
<evidence type="ECO:0000256" key="1">
    <source>
        <dbReference type="SAM" id="SignalP"/>
    </source>
</evidence>
<comment type="caution">
    <text evidence="2">The sequence shown here is derived from an EMBL/GenBank/DDBJ whole genome shotgun (WGS) entry which is preliminary data.</text>
</comment>
<reference evidence="2" key="2">
    <citation type="journal article" date="2022" name="Hortic Res">
        <title>The genome of Dioscorea zingiberensis sheds light on the biosynthesis, origin and evolution of the medicinally important diosgenin saponins.</title>
        <authorList>
            <person name="Li Y."/>
            <person name="Tan C."/>
            <person name="Li Z."/>
            <person name="Guo J."/>
            <person name="Li S."/>
            <person name="Chen X."/>
            <person name="Wang C."/>
            <person name="Dai X."/>
            <person name="Yang H."/>
            <person name="Song W."/>
            <person name="Hou L."/>
            <person name="Xu J."/>
            <person name="Tong Z."/>
            <person name="Xu A."/>
            <person name="Yuan X."/>
            <person name="Wang W."/>
            <person name="Yang Q."/>
            <person name="Chen L."/>
            <person name="Sun Z."/>
            <person name="Wang K."/>
            <person name="Pan B."/>
            <person name="Chen J."/>
            <person name="Bao Y."/>
            <person name="Liu F."/>
            <person name="Qi X."/>
            <person name="Gang D.R."/>
            <person name="Wen J."/>
            <person name="Li J."/>
        </authorList>
    </citation>
    <scope>NUCLEOTIDE SEQUENCE</scope>
    <source>
        <strain evidence="2">Dzin_1.0</strain>
    </source>
</reference>
<name>A0A9D5CRF7_9LILI</name>
<feature type="chain" id="PRO_5039096427" description="Secreted protein" evidence="1">
    <location>
        <begin position="29"/>
        <end position="84"/>
    </location>
</feature>
<dbReference type="Proteomes" id="UP001085076">
    <property type="component" value="Miscellaneous, Linkage group lg03"/>
</dbReference>
<sequence>MLESKEAKQWLLLFFFFFMGEMVLDGEAGHVQSFTVAPSLHVLPFSTMAFSPSSLQILLLKLHTLKSACSEDDGDLQRDAWQAK</sequence>
<proteinExistence type="predicted"/>